<organism evidence="2 3">
    <name type="scientific">Catenaria anguillulae PL171</name>
    <dbReference type="NCBI Taxonomy" id="765915"/>
    <lineage>
        <taxon>Eukaryota</taxon>
        <taxon>Fungi</taxon>
        <taxon>Fungi incertae sedis</taxon>
        <taxon>Blastocladiomycota</taxon>
        <taxon>Blastocladiomycetes</taxon>
        <taxon>Blastocladiales</taxon>
        <taxon>Catenariaceae</taxon>
        <taxon>Catenaria</taxon>
    </lineage>
</organism>
<protein>
    <submittedName>
        <fullName evidence="2">Uncharacterized protein</fullName>
    </submittedName>
</protein>
<evidence type="ECO:0000313" key="3">
    <source>
        <dbReference type="Proteomes" id="UP000193411"/>
    </source>
</evidence>
<proteinExistence type="predicted"/>
<gene>
    <name evidence="2" type="ORF">BCR44DRAFT_79949</name>
</gene>
<keyword evidence="1" id="KW-0812">Transmembrane</keyword>
<dbReference type="Proteomes" id="UP000193411">
    <property type="component" value="Unassembled WGS sequence"/>
</dbReference>
<name>A0A1Y2HWL7_9FUNG</name>
<keyword evidence="1" id="KW-1133">Transmembrane helix</keyword>
<keyword evidence="3" id="KW-1185">Reference proteome</keyword>
<dbReference type="AlphaFoldDB" id="A0A1Y2HWL7"/>
<evidence type="ECO:0000256" key="1">
    <source>
        <dbReference type="SAM" id="Phobius"/>
    </source>
</evidence>
<feature type="transmembrane region" description="Helical" evidence="1">
    <location>
        <begin position="113"/>
        <end position="133"/>
    </location>
</feature>
<dbReference type="EMBL" id="MCFL01000006">
    <property type="protein sequence ID" value="ORZ39005.1"/>
    <property type="molecule type" value="Genomic_DNA"/>
</dbReference>
<comment type="caution">
    <text evidence="2">The sequence shown here is derived from an EMBL/GenBank/DDBJ whole genome shotgun (WGS) entry which is preliminary data.</text>
</comment>
<accession>A0A1Y2HWL7</accession>
<reference evidence="2 3" key="1">
    <citation type="submission" date="2016-07" db="EMBL/GenBank/DDBJ databases">
        <title>Pervasive Adenine N6-methylation of Active Genes in Fungi.</title>
        <authorList>
            <consortium name="DOE Joint Genome Institute"/>
            <person name="Mondo S.J."/>
            <person name="Dannebaum R.O."/>
            <person name="Kuo R.C."/>
            <person name="Labutti K."/>
            <person name="Haridas S."/>
            <person name="Kuo A."/>
            <person name="Salamov A."/>
            <person name="Ahrendt S.R."/>
            <person name="Lipzen A."/>
            <person name="Sullivan W."/>
            <person name="Andreopoulos W.B."/>
            <person name="Clum A."/>
            <person name="Lindquist E."/>
            <person name="Daum C."/>
            <person name="Ramamoorthy G.K."/>
            <person name="Gryganskyi A."/>
            <person name="Culley D."/>
            <person name="Magnuson J.K."/>
            <person name="James T.Y."/>
            <person name="O'Malley M.A."/>
            <person name="Stajich J.E."/>
            <person name="Spatafora J.W."/>
            <person name="Visel A."/>
            <person name="Grigoriev I.V."/>
        </authorList>
    </citation>
    <scope>NUCLEOTIDE SEQUENCE [LARGE SCALE GENOMIC DNA]</scope>
    <source>
        <strain evidence="2 3">PL171</strain>
    </source>
</reference>
<keyword evidence="1" id="KW-0472">Membrane</keyword>
<evidence type="ECO:0000313" key="2">
    <source>
        <dbReference type="EMBL" id="ORZ39005.1"/>
    </source>
</evidence>
<sequence>MVVAFFNTLQMSAASDTGLLLCVYVLLILIVMVTRCLIHGLWANAVREEHAFVLYKKGISLSTRGERLREVSPKLSLQARDTAQLCWILSHASKEEEVVNALRVFGLPVSTRLATTFATVMLAGISSGFQLLVR</sequence>
<feature type="transmembrane region" description="Helical" evidence="1">
    <location>
        <begin position="18"/>
        <end position="38"/>
    </location>
</feature>